<evidence type="ECO:0000259" key="4">
    <source>
        <dbReference type="Pfam" id="PF00198"/>
    </source>
</evidence>
<reference evidence="5 6" key="1">
    <citation type="submission" date="2024-09" db="EMBL/GenBank/DDBJ databases">
        <authorList>
            <person name="Pan X."/>
        </authorList>
    </citation>
    <scope>NUCLEOTIDE SEQUENCE [LARGE SCALE GENOMIC DNA]</scope>
    <source>
        <strain evidence="5 6">B2969</strain>
    </source>
</reference>
<accession>A0ABW7Q5S2</accession>
<comment type="caution">
    <text evidence="5">The sequence shown here is derived from an EMBL/GenBank/DDBJ whole genome shotgun (WGS) entry which is preliminary data.</text>
</comment>
<dbReference type="PANTHER" id="PTHR43178">
    <property type="entry name" value="DIHYDROLIPOAMIDE ACETYLTRANSFERASE COMPONENT OF PYRUVATE DEHYDROGENASE COMPLEX"/>
    <property type="match status" value="1"/>
</dbReference>
<dbReference type="InterPro" id="IPR001078">
    <property type="entry name" value="2-oxoacid_DH_actylTfrase"/>
</dbReference>
<evidence type="ECO:0000256" key="3">
    <source>
        <dbReference type="ARBA" id="ARBA00023315"/>
    </source>
</evidence>
<dbReference type="InterPro" id="IPR023213">
    <property type="entry name" value="CAT-like_dom_sf"/>
</dbReference>
<evidence type="ECO:0000313" key="5">
    <source>
        <dbReference type="EMBL" id="MFH8250212.1"/>
    </source>
</evidence>
<dbReference type="InterPro" id="IPR050743">
    <property type="entry name" value="2-oxoacid_DH_E2_comp"/>
</dbReference>
<dbReference type="PANTHER" id="PTHR43178:SF5">
    <property type="entry name" value="LIPOAMIDE ACYLTRANSFERASE COMPONENT OF BRANCHED-CHAIN ALPHA-KETO ACID DEHYDROGENASE COMPLEX, MITOCHONDRIAL"/>
    <property type="match status" value="1"/>
</dbReference>
<keyword evidence="3" id="KW-0012">Acyltransferase</keyword>
<evidence type="ECO:0000313" key="6">
    <source>
        <dbReference type="Proteomes" id="UP001610861"/>
    </source>
</evidence>
<protein>
    <submittedName>
        <fullName evidence="5">2-oxo acid dehydrogenase subunit E2</fullName>
    </submittedName>
</protein>
<evidence type="ECO:0000256" key="2">
    <source>
        <dbReference type="ARBA" id="ARBA00022679"/>
    </source>
</evidence>
<keyword evidence="6" id="KW-1185">Reference proteome</keyword>
<proteinExistence type="predicted"/>
<sequence>MTALLELDVTEALRLLRAPDKKPLSMTAYLVACLGRAVAHNPEVHGYRNWRGRIVVHSFVDTTVLVEVPTVDRPIAFPRVLRDTQSRSVADLTAEIEAAKREPFAGAPGQLLHRWGRLVAAIPGASRLMYATMSRSVRIRQRIGTVGVTNVGMFGGGGGFGMSPPTVMSLEMVVGGISRRPRVVDDRIEAREIIDVTLAIDHVVVDGAPAARFIADLRDLVESAAVLTSDAPRLQQGESSF</sequence>
<dbReference type="Proteomes" id="UP001610861">
    <property type="component" value="Unassembled WGS sequence"/>
</dbReference>
<organism evidence="5 6">
    <name type="scientific">Microbacterium alkaliflavum</name>
    <dbReference type="NCBI Taxonomy" id="3248839"/>
    <lineage>
        <taxon>Bacteria</taxon>
        <taxon>Bacillati</taxon>
        <taxon>Actinomycetota</taxon>
        <taxon>Actinomycetes</taxon>
        <taxon>Micrococcales</taxon>
        <taxon>Microbacteriaceae</taxon>
        <taxon>Microbacterium</taxon>
    </lineage>
</organism>
<dbReference type="SUPFAM" id="SSF52777">
    <property type="entry name" value="CoA-dependent acyltransferases"/>
    <property type="match status" value="1"/>
</dbReference>
<name>A0ABW7Q5S2_9MICO</name>
<dbReference type="Pfam" id="PF00198">
    <property type="entry name" value="2-oxoacid_dh"/>
    <property type="match status" value="1"/>
</dbReference>
<evidence type="ECO:0000256" key="1">
    <source>
        <dbReference type="ARBA" id="ARBA00001938"/>
    </source>
</evidence>
<dbReference type="RefSeq" id="WP_396640145.1">
    <property type="nucleotide sequence ID" value="NZ_JBIQWL010000002.1"/>
</dbReference>
<dbReference type="Gene3D" id="3.30.559.10">
    <property type="entry name" value="Chloramphenicol acetyltransferase-like domain"/>
    <property type="match status" value="1"/>
</dbReference>
<dbReference type="EMBL" id="JBIQWL010000002">
    <property type="protein sequence ID" value="MFH8250212.1"/>
    <property type="molecule type" value="Genomic_DNA"/>
</dbReference>
<feature type="domain" description="2-oxoacid dehydrogenase acyltransferase catalytic" evidence="4">
    <location>
        <begin position="144"/>
        <end position="225"/>
    </location>
</feature>
<keyword evidence="2" id="KW-0808">Transferase</keyword>
<comment type="cofactor">
    <cofactor evidence="1">
        <name>(R)-lipoate</name>
        <dbReference type="ChEBI" id="CHEBI:83088"/>
    </cofactor>
</comment>
<gene>
    <name evidence="5" type="ORF">ACH3VR_07595</name>
</gene>